<feature type="signal peptide" evidence="15">
    <location>
        <begin position="1"/>
        <end position="23"/>
    </location>
</feature>
<evidence type="ECO:0000256" key="14">
    <source>
        <dbReference type="SAM" id="Phobius"/>
    </source>
</evidence>
<dbReference type="SUPFAM" id="SSF49265">
    <property type="entry name" value="Fibronectin type III"/>
    <property type="match status" value="2"/>
</dbReference>
<dbReference type="InterPro" id="IPR013783">
    <property type="entry name" value="Ig-like_fold"/>
</dbReference>
<evidence type="ECO:0000256" key="5">
    <source>
        <dbReference type="ARBA" id="ARBA00022692"/>
    </source>
</evidence>
<keyword evidence="8 14" id="KW-0472">Membrane</keyword>
<evidence type="ECO:0000256" key="4">
    <source>
        <dbReference type="ARBA" id="ARBA00022475"/>
    </source>
</evidence>
<evidence type="ECO:0000256" key="12">
    <source>
        <dbReference type="PIRSR" id="PIRSR001959-2"/>
    </source>
</evidence>
<dbReference type="InterPro" id="IPR015152">
    <property type="entry name" value="Growth/epo_recpt_lig-bind"/>
</dbReference>
<feature type="transmembrane region" description="Helical" evidence="14">
    <location>
        <begin position="238"/>
        <end position="259"/>
    </location>
</feature>
<evidence type="ECO:0000256" key="7">
    <source>
        <dbReference type="ARBA" id="ARBA00022989"/>
    </source>
</evidence>
<keyword evidence="5 14" id="KW-0812">Transmembrane</keyword>
<dbReference type="GO" id="GO:0004896">
    <property type="term" value="F:cytokine receptor activity"/>
    <property type="evidence" value="ECO:0007669"/>
    <property type="project" value="TreeGrafter"/>
</dbReference>
<dbReference type="RefSeq" id="XP_023666504.1">
    <property type="nucleotide sequence ID" value="XM_023810736.2"/>
</dbReference>
<dbReference type="KEGG" id="pki:111843282"/>
<dbReference type="Pfam" id="PF00041">
    <property type="entry name" value="fn3"/>
    <property type="match status" value="1"/>
</dbReference>
<dbReference type="PANTHER" id="PTHR23037:SF28">
    <property type="entry name" value="ERYTHROPOIETIN RECEPTOR"/>
    <property type="match status" value="1"/>
</dbReference>
<dbReference type="Gene3D" id="2.60.40.10">
    <property type="entry name" value="Immunoglobulins"/>
    <property type="match status" value="2"/>
</dbReference>
<accession>A0A3B3S766</accession>
<organism evidence="17 18">
    <name type="scientific">Paramormyrops kingsleyae</name>
    <dbReference type="NCBI Taxonomy" id="1676925"/>
    <lineage>
        <taxon>Eukaryota</taxon>
        <taxon>Metazoa</taxon>
        <taxon>Chordata</taxon>
        <taxon>Craniata</taxon>
        <taxon>Vertebrata</taxon>
        <taxon>Euteleostomi</taxon>
        <taxon>Actinopterygii</taxon>
        <taxon>Neopterygii</taxon>
        <taxon>Teleostei</taxon>
        <taxon>Osteoglossocephala</taxon>
        <taxon>Osteoglossomorpha</taxon>
        <taxon>Osteoglossiformes</taxon>
        <taxon>Mormyridae</taxon>
        <taxon>Paramormyrops</taxon>
    </lineage>
</organism>
<dbReference type="AlphaFoldDB" id="A0A3B3S766"/>
<evidence type="ECO:0000256" key="3">
    <source>
        <dbReference type="ARBA" id="ARBA00018355"/>
    </source>
</evidence>
<feature type="disulfide bond" evidence="12">
    <location>
        <begin position="47"/>
        <end position="57"/>
    </location>
</feature>
<feature type="disulfide bond" evidence="12">
    <location>
        <begin position="84"/>
        <end position="100"/>
    </location>
</feature>
<dbReference type="GeneID" id="111843282"/>
<keyword evidence="7 14" id="KW-1133">Transmembrane helix</keyword>
<evidence type="ECO:0000256" key="2">
    <source>
        <dbReference type="ARBA" id="ARBA00007885"/>
    </source>
</evidence>
<keyword evidence="10" id="KW-0675">Receptor</keyword>
<reference evidence="17" key="1">
    <citation type="submission" date="2025-08" db="UniProtKB">
        <authorList>
            <consortium name="Ensembl"/>
        </authorList>
    </citation>
    <scope>IDENTIFICATION</scope>
</reference>
<dbReference type="InterPro" id="IPR009167">
    <property type="entry name" value="Erythropoietin_rcpt"/>
</dbReference>
<keyword evidence="4" id="KW-1003">Cell membrane</keyword>
<evidence type="ECO:0000256" key="8">
    <source>
        <dbReference type="ARBA" id="ARBA00023136"/>
    </source>
</evidence>
<evidence type="ECO:0000256" key="15">
    <source>
        <dbReference type="SAM" id="SignalP"/>
    </source>
</evidence>
<proteinExistence type="inferred from homology"/>
<dbReference type="Pfam" id="PF09067">
    <property type="entry name" value="EpoR_lig-bind"/>
    <property type="match status" value="1"/>
</dbReference>
<evidence type="ECO:0000256" key="10">
    <source>
        <dbReference type="ARBA" id="ARBA00023170"/>
    </source>
</evidence>
<dbReference type="GeneTree" id="ENSGT00940000160315"/>
<dbReference type="Proteomes" id="UP000261540">
    <property type="component" value="Unplaced"/>
</dbReference>
<keyword evidence="11" id="KW-0325">Glycoprotein</keyword>
<comment type="similarity">
    <text evidence="2">Belongs to the type I cytokine receptor family. Type 1 subfamily.</text>
</comment>
<dbReference type="SMART" id="SM00060">
    <property type="entry name" value="FN3"/>
    <property type="match status" value="1"/>
</dbReference>
<comment type="subcellular location">
    <subcellularLocation>
        <location evidence="1">Cell membrane</location>
        <topology evidence="1">Single-pass type I membrane protein</topology>
    </subcellularLocation>
</comment>
<protein>
    <recommendedName>
        <fullName evidence="3">Erythropoietin receptor</fullName>
    </recommendedName>
</protein>
<evidence type="ECO:0000256" key="13">
    <source>
        <dbReference type="SAM" id="MobiDB-lite"/>
    </source>
</evidence>
<dbReference type="InterPro" id="IPR003961">
    <property type="entry name" value="FN3_dom"/>
</dbReference>
<evidence type="ECO:0000313" key="17">
    <source>
        <dbReference type="Ensembl" id="ENSPKIP00000026020.1"/>
    </source>
</evidence>
<dbReference type="Ensembl" id="ENSPKIT00000006768.1">
    <property type="protein sequence ID" value="ENSPKIP00000026020.1"/>
    <property type="gene ID" value="ENSPKIG00000008670.1"/>
</dbReference>
<evidence type="ECO:0000256" key="9">
    <source>
        <dbReference type="ARBA" id="ARBA00023157"/>
    </source>
</evidence>
<dbReference type="PIRSF" id="PIRSF001959">
    <property type="entry name" value="EPO_receptor"/>
    <property type="match status" value="1"/>
</dbReference>
<dbReference type="CTD" id="2057"/>
<reference evidence="17" key="2">
    <citation type="submission" date="2025-09" db="UniProtKB">
        <authorList>
            <consortium name="Ensembl"/>
        </authorList>
    </citation>
    <scope>IDENTIFICATION</scope>
</reference>
<keyword evidence="6 15" id="KW-0732">Signal</keyword>
<keyword evidence="9 12" id="KW-1015">Disulfide bond</keyword>
<dbReference type="GO" id="GO:0009897">
    <property type="term" value="C:external side of plasma membrane"/>
    <property type="evidence" value="ECO:0007669"/>
    <property type="project" value="TreeGrafter"/>
</dbReference>
<feature type="region of interest" description="Disordered" evidence="13">
    <location>
        <begin position="340"/>
        <end position="361"/>
    </location>
</feature>
<dbReference type="OrthoDB" id="9890439at2759"/>
<evidence type="ECO:0000256" key="11">
    <source>
        <dbReference type="ARBA" id="ARBA00023180"/>
    </source>
</evidence>
<keyword evidence="18" id="KW-1185">Reference proteome</keyword>
<dbReference type="InterPro" id="IPR036116">
    <property type="entry name" value="FN3_sf"/>
</dbReference>
<feature type="domain" description="Fibronectin type-III" evidence="16">
    <location>
        <begin position="137"/>
        <end position="233"/>
    </location>
</feature>
<evidence type="ECO:0000259" key="16">
    <source>
        <dbReference type="PROSITE" id="PS50853"/>
    </source>
</evidence>
<name>A0A3B3S766_9TELE</name>
<evidence type="ECO:0000256" key="1">
    <source>
        <dbReference type="ARBA" id="ARBA00004251"/>
    </source>
</evidence>
<dbReference type="PANTHER" id="PTHR23037">
    <property type="entry name" value="CYTOKINE RECEPTOR"/>
    <property type="match status" value="1"/>
</dbReference>
<evidence type="ECO:0000313" key="18">
    <source>
        <dbReference type="Proteomes" id="UP000261540"/>
    </source>
</evidence>
<dbReference type="CDD" id="cd00063">
    <property type="entry name" value="FN3"/>
    <property type="match status" value="1"/>
</dbReference>
<dbReference type="PROSITE" id="PS50853">
    <property type="entry name" value="FN3"/>
    <property type="match status" value="1"/>
</dbReference>
<feature type="chain" id="PRO_5017295123" description="Erythropoietin receptor" evidence="15">
    <location>
        <begin position="24"/>
        <end position="525"/>
    </location>
</feature>
<dbReference type="STRING" id="1676925.ENSPKIP00000026020"/>
<sequence>MTMLRKTQHFGLLIFFLSQKASLETVDRHFESKVDLLLNVETENPKCFAEGMRDLTCFWEDEDGGSADQYSFTYTYENEKSSECKVTSQPAEGAKTRYFCHLPKVQHFGDLYLRVFRDGLQIYNRSLLINLLFWLDPPANLTVTQTGKLGQLKVTWLPPPLKYMENSMMYEVRYTAGSTWKEKVVRESTEITLQGLQVNTKYKVQVRVKPDGLTYDGFWSSWTLPVSMTTAPKDVDPLILALCLIITFVLVLLSLTALVSHRSSLQKKMWPLIPSPENKFPGLFTVYGGDFQEWLGHSGGGLRPSPAFFFFEELPAMLEVLSEATPVPPRSVESRACNLPESGCKENEEDLQNAESGQEGWQPTPPAHWLMKHFQTLQQGPSPFSWSTQLESKDSYVTLDHSFQPKPQETPMDDISEESAPLRVLFTSAEISASHSDLGSLPQSSRSGRLSSESSLEYPHSIWPPKGISYASLTLADSGVSVDYSPMNSIRTAAGGIGGFYNNDYKNEIPKPNEPLSGCPIYSAC</sequence>
<evidence type="ECO:0000256" key="6">
    <source>
        <dbReference type="ARBA" id="ARBA00022729"/>
    </source>
</evidence>